<organism evidence="1 2">
    <name type="scientific">Methanosarcina acetivorans</name>
    <dbReference type="NCBI Taxonomy" id="2214"/>
    <lineage>
        <taxon>Archaea</taxon>
        <taxon>Methanobacteriati</taxon>
        <taxon>Methanobacteriota</taxon>
        <taxon>Stenosarchaea group</taxon>
        <taxon>Methanomicrobia</taxon>
        <taxon>Methanosarcinales</taxon>
        <taxon>Methanosarcinaceae</taxon>
        <taxon>Methanosarcina</taxon>
    </lineage>
</organism>
<dbReference type="RefSeq" id="WP_011021810.1">
    <property type="nucleotide sequence ID" value="NZ_DUJU01000059.1"/>
</dbReference>
<dbReference type="EMBL" id="DUJU01000059">
    <property type="protein sequence ID" value="HIH93499.1"/>
    <property type="molecule type" value="Genomic_DNA"/>
</dbReference>
<proteinExistence type="predicted"/>
<reference evidence="1" key="1">
    <citation type="journal article" date="2020" name="bioRxiv">
        <title>A rank-normalized archaeal taxonomy based on genome phylogeny resolves widespread incomplete and uneven classifications.</title>
        <authorList>
            <person name="Rinke C."/>
            <person name="Chuvochina M."/>
            <person name="Mussig A.J."/>
            <person name="Chaumeil P.-A."/>
            <person name="Waite D.W."/>
            <person name="Whitman W.B."/>
            <person name="Parks D.H."/>
            <person name="Hugenholtz P."/>
        </authorList>
    </citation>
    <scope>NUCLEOTIDE SEQUENCE</scope>
    <source>
        <strain evidence="1">UBA8876</strain>
    </source>
</reference>
<evidence type="ECO:0000313" key="1">
    <source>
        <dbReference type="EMBL" id="HIH93499.1"/>
    </source>
</evidence>
<accession>A0A832W6Q6</accession>
<name>A0A832W6Q6_9EURY</name>
<evidence type="ECO:0000313" key="2">
    <source>
        <dbReference type="Proteomes" id="UP000600774"/>
    </source>
</evidence>
<protein>
    <submittedName>
        <fullName evidence="1">Uncharacterized protein</fullName>
    </submittedName>
</protein>
<sequence>MLENVRIEFLEENARLKHRIWSAELRVENLEKIVHSKIFLNQNRISGRLIELFEKRDYEAIEEYLSEVLTLETQIEKNGKTVEDIEEIVLAEGGLNGRWLCIIIQYFMPKA</sequence>
<comment type="caution">
    <text evidence="1">The sequence shown here is derived from an EMBL/GenBank/DDBJ whole genome shotgun (WGS) entry which is preliminary data.</text>
</comment>
<dbReference type="AlphaFoldDB" id="A0A832W6Q6"/>
<dbReference type="GeneID" id="1473696"/>
<dbReference type="Proteomes" id="UP000600774">
    <property type="component" value="Unassembled WGS sequence"/>
</dbReference>
<gene>
    <name evidence="1" type="ORF">HA338_05495</name>
</gene>